<feature type="region of interest" description="Disordered" evidence="1">
    <location>
        <begin position="357"/>
        <end position="474"/>
    </location>
</feature>
<dbReference type="InterPro" id="IPR018379">
    <property type="entry name" value="BEN_domain"/>
</dbReference>
<gene>
    <name evidence="3" type="ORF">AWC38_SpisGene20295</name>
</gene>
<feature type="compositionally biased region" description="Basic residues" evidence="1">
    <location>
        <begin position="21"/>
        <end position="43"/>
    </location>
</feature>
<feature type="compositionally biased region" description="Acidic residues" evidence="1">
    <location>
        <begin position="48"/>
        <end position="58"/>
    </location>
</feature>
<dbReference type="Pfam" id="PF10523">
    <property type="entry name" value="BEN"/>
    <property type="match status" value="1"/>
</dbReference>
<dbReference type="GO" id="GO:0003677">
    <property type="term" value="F:DNA binding"/>
    <property type="evidence" value="ECO:0007669"/>
    <property type="project" value="InterPro"/>
</dbReference>
<feature type="domain" description="BEN" evidence="2">
    <location>
        <begin position="537"/>
        <end position="636"/>
    </location>
</feature>
<comment type="caution">
    <text evidence="3">The sequence shown here is derived from an EMBL/GenBank/DDBJ whole genome shotgun (WGS) entry which is preliminary data.</text>
</comment>
<name>A0A2B4RFB4_STYPI</name>
<evidence type="ECO:0000313" key="4">
    <source>
        <dbReference type="Proteomes" id="UP000225706"/>
    </source>
</evidence>
<accession>A0A2B4RFB4</accession>
<dbReference type="EMBL" id="LSMT01000645">
    <property type="protein sequence ID" value="PFX15489.1"/>
    <property type="molecule type" value="Genomic_DNA"/>
</dbReference>
<dbReference type="PANTHER" id="PTHR28665:SF1">
    <property type="entry name" value="BEN DOMAIN-CONTAINING PROTEIN 3"/>
    <property type="match status" value="1"/>
</dbReference>
<feature type="compositionally biased region" description="Polar residues" evidence="1">
    <location>
        <begin position="207"/>
        <end position="221"/>
    </location>
</feature>
<feature type="compositionally biased region" description="Polar residues" evidence="1">
    <location>
        <begin position="279"/>
        <end position="297"/>
    </location>
</feature>
<feature type="compositionally biased region" description="Polar residues" evidence="1">
    <location>
        <begin position="406"/>
        <end position="474"/>
    </location>
</feature>
<dbReference type="GO" id="GO:0000183">
    <property type="term" value="P:rDNA heterochromatin formation"/>
    <property type="evidence" value="ECO:0007669"/>
    <property type="project" value="InterPro"/>
</dbReference>
<evidence type="ECO:0000256" key="1">
    <source>
        <dbReference type="SAM" id="MobiDB-lite"/>
    </source>
</evidence>
<proteinExistence type="predicted"/>
<feature type="region of interest" description="Disordered" evidence="1">
    <location>
        <begin position="1"/>
        <end position="71"/>
    </location>
</feature>
<dbReference type="AlphaFoldDB" id="A0A2B4RFB4"/>
<dbReference type="InterPro" id="IPR033583">
    <property type="entry name" value="BEND3"/>
</dbReference>
<dbReference type="SMART" id="SM01025">
    <property type="entry name" value="BEN"/>
    <property type="match status" value="1"/>
</dbReference>
<dbReference type="GO" id="GO:0000792">
    <property type="term" value="C:heterochromatin"/>
    <property type="evidence" value="ECO:0007669"/>
    <property type="project" value="InterPro"/>
</dbReference>
<dbReference type="Proteomes" id="UP000225706">
    <property type="component" value="Unassembled WGS sequence"/>
</dbReference>
<feature type="compositionally biased region" description="Polar residues" evidence="1">
    <location>
        <begin position="357"/>
        <end position="367"/>
    </location>
</feature>
<evidence type="ECO:0000313" key="3">
    <source>
        <dbReference type="EMBL" id="PFX15489.1"/>
    </source>
</evidence>
<evidence type="ECO:0000259" key="2">
    <source>
        <dbReference type="PROSITE" id="PS51457"/>
    </source>
</evidence>
<dbReference type="PANTHER" id="PTHR28665">
    <property type="entry name" value="BEN DOMAIN-CONTAINING PROTEIN 3"/>
    <property type="match status" value="1"/>
</dbReference>
<dbReference type="PROSITE" id="PS51457">
    <property type="entry name" value="BEN"/>
    <property type="match status" value="1"/>
</dbReference>
<protein>
    <recommendedName>
        <fullName evidence="2">BEN domain-containing protein</fullName>
    </recommendedName>
</protein>
<sequence>MSDSGDFRDQDEESETAVNTAKRRGRGRKRTPSKFSSKSKRSKQTNQESEDVLADENVPEQATPPYTVTQPPHKLSQLLQIVAANPSQPAPREAHLLPHPVHTNPQNLQTVPRQLEADLQPSNVVSEHLQRALGVPPPETPATKPQPPYAVPAVTQPQLPNTVPQAQNTFPAHPPVALQSPPTVPQPLQSGLQTPNIVPQHLQTGLQSSQTLPQQHPNTIPQPSPVVHQPPCTVPQHSQVAHPSPAYGPIEGVTPLPTFFQFTLPSSLYSSPVISSTPQNPRQQAVPSSLTAPHSSPMSLLSALQDDKLSLILPVLVRMEHKIDQIMVMIGAKSAAGVNGLQVGNQLNTALVGNQSSATASESQPTATVIDDQTRATSVPTQSNSRAQKSYQPSQSSFPRIRKHSNPATRVTQNRDATLKQPNAKTVNTTQSNNVSAATPLNTPLRSNLTHNTDTGSASHSTDIEAPSNNASVERHLTNTTVETEEKADLEMECQGSGLKLLQSEPSGVSKSLRGISARQRIQLEMAKITEQTLPEDLDFPISRDNLIALQVRSNSTMNFAVRLLRELFTPDELYGRNISGVRGKDQVDPTRVEMIKDILFKIYRTSPADKELLWRYCRKAMDSFLRKMHRPGHVSEKDKY</sequence>
<organism evidence="3 4">
    <name type="scientific">Stylophora pistillata</name>
    <name type="common">Smooth cauliflower coral</name>
    <dbReference type="NCBI Taxonomy" id="50429"/>
    <lineage>
        <taxon>Eukaryota</taxon>
        <taxon>Metazoa</taxon>
        <taxon>Cnidaria</taxon>
        <taxon>Anthozoa</taxon>
        <taxon>Hexacorallia</taxon>
        <taxon>Scleractinia</taxon>
        <taxon>Astrocoeniina</taxon>
        <taxon>Pocilloporidae</taxon>
        <taxon>Stylophora</taxon>
    </lineage>
</organism>
<reference evidence="4" key="1">
    <citation type="journal article" date="2017" name="bioRxiv">
        <title>Comparative analysis of the genomes of Stylophora pistillata and Acropora digitifera provides evidence for extensive differences between species of corals.</title>
        <authorList>
            <person name="Voolstra C.R."/>
            <person name="Li Y."/>
            <person name="Liew Y.J."/>
            <person name="Baumgarten S."/>
            <person name="Zoccola D."/>
            <person name="Flot J.-F."/>
            <person name="Tambutte S."/>
            <person name="Allemand D."/>
            <person name="Aranda M."/>
        </authorList>
    </citation>
    <scope>NUCLEOTIDE SEQUENCE [LARGE SCALE GENOMIC DNA]</scope>
</reference>
<keyword evidence="4" id="KW-1185">Reference proteome</keyword>
<dbReference type="OrthoDB" id="5976767at2759"/>
<feature type="region of interest" description="Disordered" evidence="1">
    <location>
        <begin position="207"/>
        <end position="246"/>
    </location>
</feature>
<feature type="region of interest" description="Disordered" evidence="1">
    <location>
        <begin position="272"/>
        <end position="297"/>
    </location>
</feature>
<feature type="compositionally biased region" description="Polar residues" evidence="1">
    <location>
        <begin position="375"/>
        <end position="398"/>
    </location>
</feature>